<sequence length="74" mass="7686">MTLNPHPTYPAAGHYVLRLHQDALHGAQRLAGRIQHVSSGDSADFASGADLLAWLAGHAAGRRPGPDAQDPGAP</sequence>
<evidence type="ECO:0000313" key="1">
    <source>
        <dbReference type="EMBL" id="MDN3922934.1"/>
    </source>
</evidence>
<keyword evidence="2" id="KW-1185">Reference proteome</keyword>
<proteinExistence type="predicted"/>
<name>A0ABT8DZE5_9BURK</name>
<organism evidence="1 2">
    <name type="scientific">Roseateles violae</name>
    <dbReference type="NCBI Taxonomy" id="3058042"/>
    <lineage>
        <taxon>Bacteria</taxon>
        <taxon>Pseudomonadati</taxon>
        <taxon>Pseudomonadota</taxon>
        <taxon>Betaproteobacteria</taxon>
        <taxon>Burkholderiales</taxon>
        <taxon>Sphaerotilaceae</taxon>
        <taxon>Roseateles</taxon>
    </lineage>
</organism>
<dbReference type="Proteomes" id="UP001228044">
    <property type="component" value="Unassembled WGS sequence"/>
</dbReference>
<evidence type="ECO:0000313" key="2">
    <source>
        <dbReference type="Proteomes" id="UP001228044"/>
    </source>
</evidence>
<gene>
    <name evidence="1" type="ORF">QWJ38_21795</name>
</gene>
<dbReference type="EMBL" id="JAUHHC010000006">
    <property type="protein sequence ID" value="MDN3922934.1"/>
    <property type="molecule type" value="Genomic_DNA"/>
</dbReference>
<dbReference type="RefSeq" id="WP_290361241.1">
    <property type="nucleotide sequence ID" value="NZ_JAUHHC010000006.1"/>
</dbReference>
<comment type="caution">
    <text evidence="1">The sequence shown here is derived from an EMBL/GenBank/DDBJ whole genome shotgun (WGS) entry which is preliminary data.</text>
</comment>
<accession>A0ABT8DZE5</accession>
<protein>
    <submittedName>
        <fullName evidence="1">Uncharacterized protein</fullName>
    </submittedName>
</protein>
<reference evidence="1 2" key="1">
    <citation type="submission" date="2023-06" db="EMBL/GenBank/DDBJ databases">
        <title>Pelomonas sp. PFR6 16S ribosomal RNA gene Genome sequencing and assembly.</title>
        <authorList>
            <person name="Woo H."/>
        </authorList>
    </citation>
    <scope>NUCLEOTIDE SEQUENCE [LARGE SCALE GENOMIC DNA]</scope>
    <source>
        <strain evidence="1 2">PFR6</strain>
    </source>
</reference>